<feature type="transmembrane region" description="Helical" evidence="1">
    <location>
        <begin position="207"/>
        <end position="227"/>
    </location>
</feature>
<keyword evidence="1" id="KW-0812">Transmembrane</keyword>
<reference evidence="2 3" key="1">
    <citation type="journal article" date="2016" name="Int. J. Syst. Evol. Microbiol.">
        <title>Oceanobacillus halophilus sp. nov., a novel moderately halophilic bacterium from a hypersaline lake.</title>
        <authorList>
            <person name="Amoozegar M.A."/>
            <person name="Bagheri M."/>
            <person name="Makhdoumi A."/>
            <person name="Nikou M.M."/>
            <person name="Fazeli S.A.S."/>
            <person name="Schumann P."/>
            <person name="Sproer C."/>
            <person name="Sanchez-Porro C."/>
            <person name="Ventosa A."/>
        </authorList>
    </citation>
    <scope>NUCLEOTIDE SEQUENCE [LARGE SCALE GENOMIC DNA]</scope>
    <source>
        <strain evidence="2 3">DSM 23996</strain>
    </source>
</reference>
<sequence length="358" mass="41151">MTLLWMNLTFVLLFALFARYFAKPVLATNLPVPVKPNKLLVFGGLTSLVLISGFRSGIGDTFNYRNIFEDNDFTWEYVTSEKDIGFGFLQMLIKNYISDNSQALIFITAFITNLLIIFVFYKYSRLVELSLYVYITGGLFLVSMNGIRQLLAAAIAFTAIKFLIEGKFIRYAFIIGFASLFHQSALILLPMFFLVRFKAWSKVTIALVLLAVIAVIGYEYFSTILFTALEDTQYSNYDNFSEGGANILRVAVEASPLFVAFLGRKKLRSIFPESDYIVNMALIGLVFMVISTEQWIFARMSIYFQLYQLILISWLPKLFRYKDQKLVYIGIIVCYLAYYYYETVISLNINYNSVLSIF</sequence>
<organism evidence="2 3">
    <name type="scientific">Oceanobacillus halophilus</name>
    <dbReference type="NCBI Taxonomy" id="930130"/>
    <lineage>
        <taxon>Bacteria</taxon>
        <taxon>Bacillati</taxon>
        <taxon>Bacillota</taxon>
        <taxon>Bacilli</taxon>
        <taxon>Bacillales</taxon>
        <taxon>Bacillaceae</taxon>
        <taxon>Oceanobacillus</taxon>
    </lineage>
</organism>
<evidence type="ECO:0000313" key="2">
    <source>
        <dbReference type="EMBL" id="RKQ33501.1"/>
    </source>
</evidence>
<feature type="transmembrane region" description="Helical" evidence="1">
    <location>
        <begin position="172"/>
        <end position="195"/>
    </location>
</feature>
<dbReference type="Pfam" id="PF14897">
    <property type="entry name" value="EpsG"/>
    <property type="match status" value="1"/>
</dbReference>
<dbReference type="Proteomes" id="UP000269301">
    <property type="component" value="Unassembled WGS sequence"/>
</dbReference>
<keyword evidence="3" id="KW-1185">Reference proteome</keyword>
<comment type="caution">
    <text evidence="2">The sequence shown here is derived from an EMBL/GenBank/DDBJ whole genome shotgun (WGS) entry which is preliminary data.</text>
</comment>
<protein>
    <submittedName>
        <fullName evidence="2">EpsG family protein</fullName>
    </submittedName>
</protein>
<feature type="transmembrane region" description="Helical" evidence="1">
    <location>
        <begin position="103"/>
        <end position="121"/>
    </location>
</feature>
<dbReference type="InterPro" id="IPR049458">
    <property type="entry name" value="EpsG-like"/>
</dbReference>
<feature type="transmembrane region" description="Helical" evidence="1">
    <location>
        <begin position="326"/>
        <end position="341"/>
    </location>
</feature>
<feature type="transmembrane region" description="Helical" evidence="1">
    <location>
        <begin position="302"/>
        <end position="319"/>
    </location>
</feature>
<feature type="transmembrane region" description="Helical" evidence="1">
    <location>
        <begin position="133"/>
        <end position="160"/>
    </location>
</feature>
<keyword evidence="1" id="KW-1133">Transmembrane helix</keyword>
<evidence type="ECO:0000256" key="1">
    <source>
        <dbReference type="SAM" id="Phobius"/>
    </source>
</evidence>
<evidence type="ECO:0000313" key="3">
    <source>
        <dbReference type="Proteomes" id="UP000269301"/>
    </source>
</evidence>
<accession>A0A495A252</accession>
<feature type="transmembrane region" description="Helical" evidence="1">
    <location>
        <begin position="247"/>
        <end position="264"/>
    </location>
</feature>
<dbReference type="OrthoDB" id="1649543at2"/>
<dbReference type="AlphaFoldDB" id="A0A495A252"/>
<gene>
    <name evidence="2" type="ORF">D8M06_09835</name>
</gene>
<dbReference type="RefSeq" id="WP_121204232.1">
    <property type="nucleotide sequence ID" value="NZ_RBZP01000006.1"/>
</dbReference>
<dbReference type="EMBL" id="RBZP01000006">
    <property type="protein sequence ID" value="RKQ33501.1"/>
    <property type="molecule type" value="Genomic_DNA"/>
</dbReference>
<feature type="transmembrane region" description="Helical" evidence="1">
    <location>
        <begin position="276"/>
        <end position="296"/>
    </location>
</feature>
<name>A0A495A252_9BACI</name>
<keyword evidence="1" id="KW-0472">Membrane</keyword>
<proteinExistence type="predicted"/>